<evidence type="ECO:0000313" key="7">
    <source>
        <dbReference type="EMBL" id="SDB03954.1"/>
    </source>
</evidence>
<feature type="transmembrane region" description="Helical" evidence="6">
    <location>
        <begin position="66"/>
        <end position="87"/>
    </location>
</feature>
<evidence type="ECO:0000313" key="8">
    <source>
        <dbReference type="Proteomes" id="UP000199228"/>
    </source>
</evidence>
<keyword evidence="5 6" id="KW-0472">Membrane</keyword>
<dbReference type="AlphaFoldDB" id="A0A1G6A6B9"/>
<evidence type="ECO:0000256" key="2">
    <source>
        <dbReference type="ARBA" id="ARBA00022475"/>
    </source>
</evidence>
<feature type="transmembrane region" description="Helical" evidence="6">
    <location>
        <begin position="134"/>
        <end position="157"/>
    </location>
</feature>
<feature type="transmembrane region" description="Helical" evidence="6">
    <location>
        <begin position="93"/>
        <end position="113"/>
    </location>
</feature>
<organism evidence="7 8">
    <name type="scientific">Eubacterium oxidoreducens</name>
    <dbReference type="NCBI Taxonomy" id="1732"/>
    <lineage>
        <taxon>Bacteria</taxon>
        <taxon>Bacillati</taxon>
        <taxon>Bacillota</taxon>
        <taxon>Clostridia</taxon>
        <taxon>Eubacteriales</taxon>
        <taxon>Eubacteriaceae</taxon>
        <taxon>Eubacterium</taxon>
    </lineage>
</organism>
<dbReference type="PANTHER" id="PTHR32196">
    <property type="entry name" value="ABC TRANSPORTER PERMEASE PROTEIN YPHD-RELATED-RELATED"/>
    <property type="match status" value="1"/>
</dbReference>
<comment type="subcellular location">
    <subcellularLocation>
        <location evidence="1">Cell membrane</location>
        <topology evidence="1">Multi-pass membrane protein</topology>
    </subcellularLocation>
</comment>
<keyword evidence="4 6" id="KW-1133">Transmembrane helix</keyword>
<reference evidence="7 8" key="1">
    <citation type="submission" date="2016-10" db="EMBL/GenBank/DDBJ databases">
        <authorList>
            <person name="de Groot N.N."/>
        </authorList>
    </citation>
    <scope>NUCLEOTIDE SEQUENCE [LARGE SCALE GENOMIC DNA]</scope>
    <source>
        <strain evidence="7 8">DSM 3217</strain>
    </source>
</reference>
<dbReference type="STRING" id="1732.SAMN02910417_00311"/>
<feature type="transmembrane region" description="Helical" evidence="6">
    <location>
        <begin position="187"/>
        <end position="207"/>
    </location>
</feature>
<accession>A0A1G6A6B9</accession>
<dbReference type="GO" id="GO:0005886">
    <property type="term" value="C:plasma membrane"/>
    <property type="evidence" value="ECO:0007669"/>
    <property type="project" value="UniProtKB-SubCell"/>
</dbReference>
<gene>
    <name evidence="7" type="ORF">SAMN02910417_00311</name>
</gene>
<dbReference type="CDD" id="cd06574">
    <property type="entry name" value="TM_PBP1_branched-chain-AA_like"/>
    <property type="match status" value="1"/>
</dbReference>
<feature type="transmembrane region" description="Helical" evidence="6">
    <location>
        <begin position="244"/>
        <end position="268"/>
    </location>
</feature>
<name>A0A1G6A6B9_EUBOX</name>
<evidence type="ECO:0000256" key="5">
    <source>
        <dbReference type="ARBA" id="ARBA00023136"/>
    </source>
</evidence>
<sequence length="313" mass="32856">MFSGLTAAALFSALPGDVAQGIIWGIMALGVYITFRLLDFADLSVDGTLATGGAVTVMMVINGHNIIVALIVATIIGVIAGIVTGFLHTLLGIPPILAGILTQIALYSINLNIMGGANQALSVDKYDLIISLRYIPQAISIAAIFAVVIIILLYWYFGTEQGSAIRATGCNAQMASAQGINIKSMKVIALALSNGIVALAGGLLAQYQGFSDINMGRGAIVIGLAAVIIGEVLGEAFVGKRLNFVLRLVFVVIGGIIYYIVVGIVLWLKMPTNDLKLFTAIIVAVFLAVPYLRGQARSSYKKALKAISRKGGN</sequence>
<evidence type="ECO:0000256" key="1">
    <source>
        <dbReference type="ARBA" id="ARBA00004651"/>
    </source>
</evidence>
<feature type="transmembrane region" description="Helical" evidence="6">
    <location>
        <begin position="219"/>
        <end position="238"/>
    </location>
</feature>
<evidence type="ECO:0000256" key="4">
    <source>
        <dbReference type="ARBA" id="ARBA00022989"/>
    </source>
</evidence>
<feature type="transmembrane region" description="Helical" evidence="6">
    <location>
        <begin position="275"/>
        <end position="292"/>
    </location>
</feature>
<dbReference type="RefSeq" id="WP_090171484.1">
    <property type="nucleotide sequence ID" value="NZ_FMXR01000004.1"/>
</dbReference>
<dbReference type="Proteomes" id="UP000199228">
    <property type="component" value="Unassembled WGS sequence"/>
</dbReference>
<keyword evidence="3 6" id="KW-0812">Transmembrane</keyword>
<evidence type="ECO:0000256" key="3">
    <source>
        <dbReference type="ARBA" id="ARBA00022692"/>
    </source>
</evidence>
<keyword evidence="8" id="KW-1185">Reference proteome</keyword>
<dbReference type="Pfam" id="PF02653">
    <property type="entry name" value="BPD_transp_2"/>
    <property type="match status" value="1"/>
</dbReference>
<protein>
    <submittedName>
        <fullName evidence="7">Putative ABC transport system permease protein</fullName>
    </submittedName>
</protein>
<dbReference type="GO" id="GO:0022857">
    <property type="term" value="F:transmembrane transporter activity"/>
    <property type="evidence" value="ECO:0007669"/>
    <property type="project" value="InterPro"/>
</dbReference>
<dbReference type="InterPro" id="IPR001851">
    <property type="entry name" value="ABC_transp_permease"/>
</dbReference>
<dbReference type="OrthoDB" id="9778389at2"/>
<evidence type="ECO:0000256" key="6">
    <source>
        <dbReference type="SAM" id="Phobius"/>
    </source>
</evidence>
<keyword evidence="2" id="KW-1003">Cell membrane</keyword>
<dbReference type="EMBL" id="FMXR01000004">
    <property type="protein sequence ID" value="SDB03954.1"/>
    <property type="molecule type" value="Genomic_DNA"/>
</dbReference>
<proteinExistence type="predicted"/>
<dbReference type="PANTHER" id="PTHR32196:SF69">
    <property type="entry name" value="BRANCHED-CHAIN AMINO ACID TRANSPORT SYSTEM, PERMEASE PROTEIN"/>
    <property type="match status" value="1"/>
</dbReference>